<dbReference type="Gene3D" id="1.10.3210.10">
    <property type="entry name" value="Hypothetical protein af1432"/>
    <property type="match status" value="1"/>
</dbReference>
<reference evidence="1" key="2">
    <citation type="submission" date="2021-04" db="EMBL/GenBank/DDBJ databases">
        <authorList>
            <person name="Gilroy R."/>
        </authorList>
    </citation>
    <scope>NUCLEOTIDE SEQUENCE</scope>
    <source>
        <strain evidence="1">14324</strain>
    </source>
</reference>
<dbReference type="EMBL" id="DXBU01000181">
    <property type="protein sequence ID" value="HIZ23740.1"/>
    <property type="molecule type" value="Genomic_DNA"/>
</dbReference>
<protein>
    <submittedName>
        <fullName evidence="1">HD domain-containing protein</fullName>
    </submittedName>
</protein>
<name>A0A9D2DVA2_9FIRM</name>
<dbReference type="GO" id="GO:0008893">
    <property type="term" value="F:guanosine-3',5'-bis(diphosphate) 3'-diphosphatase activity"/>
    <property type="evidence" value="ECO:0007669"/>
    <property type="project" value="TreeGrafter"/>
</dbReference>
<evidence type="ECO:0000313" key="2">
    <source>
        <dbReference type="Proteomes" id="UP000824041"/>
    </source>
</evidence>
<dbReference type="PANTHER" id="PTHR46246">
    <property type="entry name" value="GUANOSINE-3',5'-BIS(DIPHOSPHATE) 3'-PYROPHOSPHOHYDROLASE MESH1"/>
    <property type="match status" value="1"/>
</dbReference>
<evidence type="ECO:0000313" key="1">
    <source>
        <dbReference type="EMBL" id="HIZ23740.1"/>
    </source>
</evidence>
<comment type="caution">
    <text evidence="1">The sequence shown here is derived from an EMBL/GenBank/DDBJ whole genome shotgun (WGS) entry which is preliminary data.</text>
</comment>
<dbReference type="InterPro" id="IPR052194">
    <property type="entry name" value="MESH1"/>
</dbReference>
<proteinExistence type="predicted"/>
<organism evidence="1 2">
    <name type="scientific">Candidatus Blautia faecigallinarum</name>
    <dbReference type="NCBI Taxonomy" id="2838488"/>
    <lineage>
        <taxon>Bacteria</taxon>
        <taxon>Bacillati</taxon>
        <taxon>Bacillota</taxon>
        <taxon>Clostridia</taxon>
        <taxon>Lachnospirales</taxon>
        <taxon>Lachnospiraceae</taxon>
        <taxon>Blautia</taxon>
    </lineage>
</organism>
<accession>A0A9D2DVA2</accession>
<gene>
    <name evidence="1" type="ORF">IAA21_13280</name>
</gene>
<dbReference type="Proteomes" id="UP000824041">
    <property type="component" value="Unassembled WGS sequence"/>
</dbReference>
<dbReference type="Pfam" id="PF13328">
    <property type="entry name" value="HD_4"/>
    <property type="match status" value="1"/>
</dbReference>
<reference evidence="1" key="1">
    <citation type="journal article" date="2021" name="PeerJ">
        <title>Extensive microbial diversity within the chicken gut microbiome revealed by metagenomics and culture.</title>
        <authorList>
            <person name="Gilroy R."/>
            <person name="Ravi A."/>
            <person name="Getino M."/>
            <person name="Pursley I."/>
            <person name="Horton D.L."/>
            <person name="Alikhan N.F."/>
            <person name="Baker D."/>
            <person name="Gharbi K."/>
            <person name="Hall N."/>
            <person name="Watson M."/>
            <person name="Adriaenssens E.M."/>
            <person name="Foster-Nyarko E."/>
            <person name="Jarju S."/>
            <person name="Secka A."/>
            <person name="Antonio M."/>
            <person name="Oren A."/>
            <person name="Chaudhuri R.R."/>
            <person name="La Ragione R."/>
            <person name="Hildebrand F."/>
            <person name="Pallen M.J."/>
        </authorList>
    </citation>
    <scope>NUCLEOTIDE SEQUENCE</scope>
    <source>
        <strain evidence="1">14324</strain>
    </source>
</reference>
<dbReference type="SUPFAM" id="SSF109604">
    <property type="entry name" value="HD-domain/PDEase-like"/>
    <property type="match status" value="1"/>
</dbReference>
<dbReference type="AlphaFoldDB" id="A0A9D2DVA2"/>
<sequence>MLYTFLTNKAMQVAYAAHQGQTDQSGVPYIFHPYHLAEQMTDEVAVCVALLHDVVEDTYVTIEDLEEDFPKEVTEALRLLTRKKGEDYYEYVRAIRKNPVARKIKLADIVHNSDETRMSGCKNVPKEKIQRWREKYQRAKEILEE</sequence>
<dbReference type="PANTHER" id="PTHR46246:SF1">
    <property type="entry name" value="GUANOSINE-3',5'-BIS(DIPHOSPHATE) 3'-PYROPHOSPHOHYDROLASE MESH1"/>
    <property type="match status" value="1"/>
</dbReference>